<dbReference type="InterPro" id="IPR036875">
    <property type="entry name" value="Znf_CCHC_sf"/>
</dbReference>
<reference evidence="3" key="1">
    <citation type="submission" date="2023-07" db="EMBL/GenBank/DDBJ databases">
        <title>A chromosome-level genome assembly of Lolium multiflorum.</title>
        <authorList>
            <person name="Chen Y."/>
            <person name="Copetti D."/>
            <person name="Kolliker R."/>
            <person name="Studer B."/>
        </authorList>
    </citation>
    <scope>NUCLEOTIDE SEQUENCE</scope>
    <source>
        <strain evidence="3">02402/16</strain>
        <tissue evidence="3">Leaf</tissue>
    </source>
</reference>
<dbReference type="Pfam" id="PF14223">
    <property type="entry name" value="Retrotran_gag_2"/>
    <property type="match status" value="1"/>
</dbReference>
<dbReference type="GO" id="GO:0008270">
    <property type="term" value="F:zinc ion binding"/>
    <property type="evidence" value="ECO:0007669"/>
    <property type="project" value="InterPro"/>
</dbReference>
<accession>A0AAD8RA61</accession>
<evidence type="ECO:0000313" key="4">
    <source>
        <dbReference type="Proteomes" id="UP001231189"/>
    </source>
</evidence>
<name>A0AAD8RA61_LOLMU</name>
<comment type="caution">
    <text evidence="3">The sequence shown here is derived from an EMBL/GenBank/DDBJ whole genome shotgun (WGS) entry which is preliminary data.</text>
</comment>
<feature type="region of interest" description="Disordered" evidence="1">
    <location>
        <begin position="279"/>
        <end position="315"/>
    </location>
</feature>
<feature type="compositionally biased region" description="Basic residues" evidence="1">
    <location>
        <begin position="134"/>
        <end position="147"/>
    </location>
</feature>
<evidence type="ECO:0000256" key="1">
    <source>
        <dbReference type="SAM" id="MobiDB-lite"/>
    </source>
</evidence>
<dbReference type="SUPFAM" id="SSF57756">
    <property type="entry name" value="Retrovirus zinc finger-like domains"/>
    <property type="match status" value="1"/>
</dbReference>
<feature type="domain" description="Transposase (putative) gypsy type" evidence="2">
    <location>
        <begin position="357"/>
        <end position="410"/>
    </location>
</feature>
<gene>
    <name evidence="3" type="ORF">QYE76_022633</name>
</gene>
<dbReference type="EMBL" id="JAUUTY010000006">
    <property type="protein sequence ID" value="KAK1617116.1"/>
    <property type="molecule type" value="Genomic_DNA"/>
</dbReference>
<dbReference type="InterPro" id="IPR007321">
    <property type="entry name" value="Transposase_28"/>
</dbReference>
<dbReference type="GO" id="GO:0003676">
    <property type="term" value="F:nucleic acid binding"/>
    <property type="evidence" value="ECO:0007669"/>
    <property type="project" value="InterPro"/>
</dbReference>
<evidence type="ECO:0000313" key="3">
    <source>
        <dbReference type="EMBL" id="KAK1617116.1"/>
    </source>
</evidence>
<dbReference type="PANTHER" id="PTHR33026:SF7">
    <property type="entry name" value="OS03G0100275 PROTEIN"/>
    <property type="match status" value="1"/>
</dbReference>
<dbReference type="AlphaFoldDB" id="A0AAD8RA61"/>
<dbReference type="Pfam" id="PF04195">
    <property type="entry name" value="Transposase_28"/>
    <property type="match status" value="1"/>
</dbReference>
<dbReference type="PANTHER" id="PTHR33026">
    <property type="entry name" value="OS06G0360600 PROTEIN"/>
    <property type="match status" value="1"/>
</dbReference>
<proteinExistence type="predicted"/>
<organism evidence="3 4">
    <name type="scientific">Lolium multiflorum</name>
    <name type="common">Italian ryegrass</name>
    <name type="synonym">Lolium perenne subsp. multiflorum</name>
    <dbReference type="NCBI Taxonomy" id="4521"/>
    <lineage>
        <taxon>Eukaryota</taxon>
        <taxon>Viridiplantae</taxon>
        <taxon>Streptophyta</taxon>
        <taxon>Embryophyta</taxon>
        <taxon>Tracheophyta</taxon>
        <taxon>Spermatophyta</taxon>
        <taxon>Magnoliopsida</taxon>
        <taxon>Liliopsida</taxon>
        <taxon>Poales</taxon>
        <taxon>Poaceae</taxon>
        <taxon>BOP clade</taxon>
        <taxon>Pooideae</taxon>
        <taxon>Poodae</taxon>
        <taxon>Poeae</taxon>
        <taxon>Poeae Chloroplast Group 2 (Poeae type)</taxon>
        <taxon>Loliodinae</taxon>
        <taxon>Loliinae</taxon>
        <taxon>Lolium</taxon>
    </lineage>
</organism>
<dbReference type="Gene3D" id="4.10.60.10">
    <property type="entry name" value="Zinc finger, CCHC-type"/>
    <property type="match status" value="1"/>
</dbReference>
<evidence type="ECO:0000259" key="2">
    <source>
        <dbReference type="Pfam" id="PF04195"/>
    </source>
</evidence>
<dbReference type="Proteomes" id="UP001231189">
    <property type="component" value="Unassembled WGS sequence"/>
</dbReference>
<feature type="region of interest" description="Disordered" evidence="1">
    <location>
        <begin position="134"/>
        <end position="158"/>
    </location>
</feature>
<keyword evidence="4" id="KW-1185">Reference proteome</keyword>
<sequence length="430" mass="48396">MRIFLSGGNLQFVLDAPLGDPPAEDETDEVKAVYATRKTRCMMEEGSSVSEHMLAMTGHAKKLSDLGIVIPNRLGINRVLQSLPPSYKNFVMNYNMQNMNKELPELFGMLKAAEIEIKKEHQVLMVNKTTSFKKQGKSKGKFKKGGKKAATPPMKPKNGPKPDAECYYYKEKGHWKRNCSKYLADLKSGLVKKKKEEMRNTFTIDTAGNTSMKRSTRERATPDWYDPCLNVMIVDNNDEDPATCLQRLHLRTRNQSWQRQSPPPLLPSLQSGWILQGTSAHPEKTSGAGQTEQQAEEAAKKSKARKRDSEAKGKWWPCTTTEMELKNLEAEGFLQPGSWRSVPHEPAPAPKDDEMVLTKALVERGFSFPPSDFFREILKTYGLQPHNISPNSVLAISNHVALCEGHLRVPAARTISSCRDLVLRATRPMR</sequence>
<protein>
    <recommendedName>
        <fullName evidence="2">Transposase (putative) gypsy type domain-containing protein</fullName>
    </recommendedName>
</protein>